<dbReference type="AlphaFoldDB" id="A0A4R3ILR6"/>
<feature type="binding site" evidence="6">
    <location>
        <position position="64"/>
    </location>
    <ligand>
        <name>substrate</name>
    </ligand>
</feature>
<dbReference type="PANTHER" id="PTHR12544">
    <property type="entry name" value="GLUTAMINASE"/>
    <property type="match status" value="1"/>
</dbReference>
<keyword evidence="8" id="KW-1185">Reference proteome</keyword>
<evidence type="ECO:0000313" key="7">
    <source>
        <dbReference type="EMBL" id="TCS49503.1"/>
    </source>
</evidence>
<reference evidence="7 8" key="1">
    <citation type="submission" date="2019-03" db="EMBL/GenBank/DDBJ databases">
        <title>Genomic Encyclopedia of Type Strains, Phase IV (KMG-IV): sequencing the most valuable type-strain genomes for metagenomic binning, comparative biology and taxonomic classification.</title>
        <authorList>
            <person name="Goeker M."/>
        </authorList>
    </citation>
    <scope>NUCLEOTIDE SEQUENCE [LARGE SCALE GENOMIC DNA]</scope>
    <source>
        <strain evidence="7 8">DSM 104836</strain>
    </source>
</reference>
<dbReference type="OrthoDB" id="9788822at2"/>
<sequence>MSNILDTLKHISEEITNEADWGQPAQYIPELAEIDPAQLAISVCTADGKTHSTGQSDKPFSIQSVSKVFSLIAALGRTGDQLWTRVGCEPSGTSFDSIVLLESERGQPRNPFVNAGAIVTTDALLSGREPKMALAEILGLIRAMAEDDDIHINAEVAKSEQRTGERNKALAHYLASYGNLLNPPDLTLGTYFHQCAIEMTTVQLARAGRALAGLDGAPNILPALRARRLNALMMTCGHYDGSGDFAFKVGLPGKSGVGGGLLVIVPGRVSIAIWSPGLNKYGNSKAGTRAAARLSRSMGWSVF</sequence>
<dbReference type="InterPro" id="IPR015868">
    <property type="entry name" value="Glutaminase"/>
</dbReference>
<protein>
    <recommendedName>
        <fullName evidence="3 6">Glutaminase</fullName>
        <ecNumber evidence="3 6">3.5.1.2</ecNumber>
    </recommendedName>
</protein>
<evidence type="ECO:0000256" key="1">
    <source>
        <dbReference type="ARBA" id="ARBA00011076"/>
    </source>
</evidence>
<dbReference type="EC" id="3.5.1.2" evidence="3 6"/>
<dbReference type="InterPro" id="IPR012338">
    <property type="entry name" value="Beta-lactam/transpept-like"/>
</dbReference>
<evidence type="ECO:0000256" key="2">
    <source>
        <dbReference type="ARBA" id="ARBA00011881"/>
    </source>
</evidence>
<dbReference type="Proteomes" id="UP000295696">
    <property type="component" value="Unassembled WGS sequence"/>
</dbReference>
<dbReference type="GO" id="GO:0004359">
    <property type="term" value="F:glutaminase activity"/>
    <property type="evidence" value="ECO:0007669"/>
    <property type="project" value="UniProtKB-UniRule"/>
</dbReference>
<evidence type="ECO:0000256" key="6">
    <source>
        <dbReference type="HAMAP-Rule" id="MF_00313"/>
    </source>
</evidence>
<dbReference type="GO" id="GO:0006537">
    <property type="term" value="P:glutamate biosynthetic process"/>
    <property type="evidence" value="ECO:0007669"/>
    <property type="project" value="TreeGrafter"/>
</dbReference>
<dbReference type="GO" id="GO:0006543">
    <property type="term" value="P:L-glutamine catabolic process"/>
    <property type="evidence" value="ECO:0007669"/>
    <property type="project" value="TreeGrafter"/>
</dbReference>
<keyword evidence="4 6" id="KW-0378">Hydrolase</keyword>
<dbReference type="PANTHER" id="PTHR12544:SF29">
    <property type="entry name" value="GLUTAMINASE"/>
    <property type="match status" value="1"/>
</dbReference>
<dbReference type="NCBIfam" id="NF002133">
    <property type="entry name" value="PRK00971.1-2"/>
    <property type="match status" value="1"/>
</dbReference>
<gene>
    <name evidence="6" type="primary">glsA</name>
    <name evidence="7" type="ORF">EDD52_1502</name>
</gene>
<feature type="binding site" evidence="6">
    <location>
        <position position="257"/>
    </location>
    <ligand>
        <name>substrate</name>
    </ligand>
</feature>
<keyword evidence="6" id="KW-0007">Acetylation</keyword>
<comment type="subunit">
    <text evidence="2 6">Homotetramer.</text>
</comment>
<dbReference type="RefSeq" id="WP_132248963.1">
    <property type="nucleotide sequence ID" value="NZ_SLZU01000050.1"/>
</dbReference>
<feature type="binding site" evidence="6">
    <location>
        <position position="191"/>
    </location>
    <ligand>
        <name>substrate</name>
    </ligand>
</feature>
<dbReference type="FunFam" id="3.40.710.10:FF:000005">
    <property type="entry name" value="Glutaminase"/>
    <property type="match status" value="1"/>
</dbReference>
<evidence type="ECO:0000313" key="8">
    <source>
        <dbReference type="Proteomes" id="UP000295696"/>
    </source>
</evidence>
<name>A0A4R3ILR6_9RHOB</name>
<dbReference type="HAMAP" id="MF_00313">
    <property type="entry name" value="Glutaminase"/>
    <property type="match status" value="1"/>
</dbReference>
<dbReference type="EMBL" id="SLZU01000050">
    <property type="protein sequence ID" value="TCS49503.1"/>
    <property type="molecule type" value="Genomic_DNA"/>
</dbReference>
<dbReference type="Pfam" id="PF04960">
    <property type="entry name" value="Glutaminase"/>
    <property type="match status" value="1"/>
</dbReference>
<feature type="binding site" evidence="6">
    <location>
        <position position="114"/>
    </location>
    <ligand>
        <name>substrate</name>
    </ligand>
</feature>
<accession>A0A4R3ILR6</accession>
<comment type="caution">
    <text evidence="7">The sequence shown here is derived from an EMBL/GenBank/DDBJ whole genome shotgun (WGS) entry which is preliminary data.</text>
</comment>
<evidence type="ECO:0000256" key="3">
    <source>
        <dbReference type="ARBA" id="ARBA00012918"/>
    </source>
</evidence>
<organism evidence="7 8">
    <name type="scientific">Primorskyibacter sedentarius</name>
    <dbReference type="NCBI Taxonomy" id="745311"/>
    <lineage>
        <taxon>Bacteria</taxon>
        <taxon>Pseudomonadati</taxon>
        <taxon>Pseudomonadota</taxon>
        <taxon>Alphaproteobacteria</taxon>
        <taxon>Rhodobacterales</taxon>
        <taxon>Roseobacteraceae</taxon>
        <taxon>Primorskyibacter</taxon>
    </lineage>
</organism>
<dbReference type="SUPFAM" id="SSF56601">
    <property type="entry name" value="beta-lactamase/transpeptidase-like"/>
    <property type="match status" value="1"/>
</dbReference>
<dbReference type="NCBIfam" id="TIGR03814">
    <property type="entry name" value="Gln_ase"/>
    <property type="match status" value="1"/>
</dbReference>
<evidence type="ECO:0000256" key="4">
    <source>
        <dbReference type="ARBA" id="ARBA00022801"/>
    </source>
</evidence>
<proteinExistence type="inferred from homology"/>
<dbReference type="Gene3D" id="3.40.710.10">
    <property type="entry name" value="DD-peptidase/beta-lactamase superfamily"/>
    <property type="match status" value="1"/>
</dbReference>
<feature type="binding site" evidence="6">
    <location>
        <position position="160"/>
    </location>
    <ligand>
        <name>substrate</name>
    </ligand>
</feature>
<comment type="similarity">
    <text evidence="1 6">Belongs to the glutaminase family.</text>
</comment>
<comment type="catalytic activity">
    <reaction evidence="5 6">
        <text>L-glutamine + H2O = L-glutamate + NH4(+)</text>
        <dbReference type="Rhea" id="RHEA:15889"/>
        <dbReference type="ChEBI" id="CHEBI:15377"/>
        <dbReference type="ChEBI" id="CHEBI:28938"/>
        <dbReference type="ChEBI" id="CHEBI:29985"/>
        <dbReference type="ChEBI" id="CHEBI:58359"/>
        <dbReference type="EC" id="3.5.1.2"/>
    </reaction>
</comment>
<evidence type="ECO:0000256" key="5">
    <source>
        <dbReference type="ARBA" id="ARBA00049534"/>
    </source>
</evidence>
<feature type="binding site" evidence="6">
    <location>
        <position position="239"/>
    </location>
    <ligand>
        <name>substrate</name>
    </ligand>
</feature>
<feature type="binding site" evidence="6">
    <location>
        <position position="167"/>
    </location>
    <ligand>
        <name>substrate</name>
    </ligand>
</feature>